<protein>
    <submittedName>
        <fullName evidence="1">Uncharacterized protein</fullName>
    </submittedName>
</protein>
<dbReference type="EMBL" id="GGEC01069274">
    <property type="protein sequence ID" value="MBX49758.1"/>
    <property type="molecule type" value="Transcribed_RNA"/>
</dbReference>
<organism evidence="1">
    <name type="scientific">Rhizophora mucronata</name>
    <name type="common">Asiatic mangrove</name>
    <dbReference type="NCBI Taxonomy" id="61149"/>
    <lineage>
        <taxon>Eukaryota</taxon>
        <taxon>Viridiplantae</taxon>
        <taxon>Streptophyta</taxon>
        <taxon>Embryophyta</taxon>
        <taxon>Tracheophyta</taxon>
        <taxon>Spermatophyta</taxon>
        <taxon>Magnoliopsida</taxon>
        <taxon>eudicotyledons</taxon>
        <taxon>Gunneridae</taxon>
        <taxon>Pentapetalae</taxon>
        <taxon>rosids</taxon>
        <taxon>fabids</taxon>
        <taxon>Malpighiales</taxon>
        <taxon>Rhizophoraceae</taxon>
        <taxon>Rhizophora</taxon>
    </lineage>
</organism>
<reference evidence="1" key="1">
    <citation type="submission" date="2018-02" db="EMBL/GenBank/DDBJ databases">
        <title>Rhizophora mucronata_Transcriptome.</title>
        <authorList>
            <person name="Meera S.P."/>
            <person name="Sreeshan A."/>
            <person name="Augustine A."/>
        </authorList>
    </citation>
    <scope>NUCLEOTIDE SEQUENCE</scope>
    <source>
        <tissue evidence="1">Leaf</tissue>
    </source>
</reference>
<name>A0A2P2P4U2_RHIMU</name>
<proteinExistence type="predicted"/>
<evidence type="ECO:0000313" key="1">
    <source>
        <dbReference type="EMBL" id="MBX49758.1"/>
    </source>
</evidence>
<accession>A0A2P2P4U2</accession>
<dbReference type="AlphaFoldDB" id="A0A2P2P4U2"/>
<sequence>MVILVEKYCFEFMVMVLRCFSIGMMRLGHLSPCQNTDKGPSFSADSRKEGLKSSFMLGHYQPLTFVTLKYLF</sequence>